<keyword evidence="1" id="KW-0732">Signal</keyword>
<gene>
    <name evidence="2" type="ORF">SAMN04490188_5584</name>
</gene>
<evidence type="ECO:0008006" key="4">
    <source>
        <dbReference type="Google" id="ProtNLM"/>
    </source>
</evidence>
<feature type="signal peptide" evidence="1">
    <location>
        <begin position="1"/>
        <end position="18"/>
    </location>
</feature>
<name>A0ABY0ZIH8_9PSED</name>
<organism evidence="2 3">
    <name type="scientific">Pseudomonas kilonensis</name>
    <dbReference type="NCBI Taxonomy" id="132476"/>
    <lineage>
        <taxon>Bacteria</taxon>
        <taxon>Pseudomonadati</taxon>
        <taxon>Pseudomonadota</taxon>
        <taxon>Gammaproteobacteria</taxon>
        <taxon>Pseudomonadales</taxon>
        <taxon>Pseudomonadaceae</taxon>
        <taxon>Pseudomonas</taxon>
    </lineage>
</organism>
<evidence type="ECO:0000313" key="2">
    <source>
        <dbReference type="EMBL" id="SEE76136.1"/>
    </source>
</evidence>
<protein>
    <recommendedName>
        <fullName evidence="4">Lipoprotein</fullName>
    </recommendedName>
</protein>
<comment type="caution">
    <text evidence="2">The sequence shown here is derived from an EMBL/GenBank/DDBJ whole genome shotgun (WGS) entry which is preliminary data.</text>
</comment>
<dbReference type="Proteomes" id="UP000183915">
    <property type="component" value="Unassembled WGS sequence"/>
</dbReference>
<keyword evidence="3" id="KW-1185">Reference proteome</keyword>
<reference evidence="2 3" key="1">
    <citation type="submission" date="2016-10" db="EMBL/GenBank/DDBJ databases">
        <authorList>
            <person name="Varghese N."/>
            <person name="Submissions S."/>
        </authorList>
    </citation>
    <scope>NUCLEOTIDE SEQUENCE [LARGE SCALE GENOMIC DNA]</scope>
    <source>
        <strain evidence="2 3">BS3780</strain>
    </source>
</reference>
<feature type="chain" id="PRO_5046563855" description="Lipoprotein" evidence="1">
    <location>
        <begin position="19"/>
        <end position="322"/>
    </location>
</feature>
<dbReference type="EMBL" id="FNTT01000002">
    <property type="protein sequence ID" value="SEE76136.1"/>
    <property type="molecule type" value="Genomic_DNA"/>
</dbReference>
<dbReference type="PROSITE" id="PS51257">
    <property type="entry name" value="PROKAR_LIPOPROTEIN"/>
    <property type="match status" value="1"/>
</dbReference>
<sequence>MKNIRLFLALLLATVVTGCGYNVKAINSFKDSSTSFAKSYGDLVAKTDEYCKEGMRYHYYADDQYTGEDGVKAQVARCDKYSEGLKSVLISKTIVSGYAEALALTVGIDPAYLDSELSKMGEVVKKLQGRDGTVLFNEAEVNLTTLLAQNLAQIYLNHKVKEKTLSIIRENKSLIARHIAIMTKFADDFYDKEHKFLDGAYQGVESELVFAAVTHSPTAKLTSCTQKPGKPVTCADEKLPLAYLVPHRLLLHDIVEKRKGLKSGEGAIKELKTAGSALLVANEELADKFEELDKDATLQSVEEFATKAKALADAVEKVKGEE</sequence>
<evidence type="ECO:0000256" key="1">
    <source>
        <dbReference type="SAM" id="SignalP"/>
    </source>
</evidence>
<dbReference type="RefSeq" id="WP_053189217.1">
    <property type="nucleotide sequence ID" value="NZ_FNTT01000002.1"/>
</dbReference>
<accession>A0ABY0ZIH8</accession>
<evidence type="ECO:0000313" key="3">
    <source>
        <dbReference type="Proteomes" id="UP000183915"/>
    </source>
</evidence>
<proteinExistence type="predicted"/>